<keyword evidence="4 7" id="KW-0812">Transmembrane</keyword>
<keyword evidence="6 7" id="KW-0472">Membrane</keyword>
<evidence type="ECO:0000256" key="1">
    <source>
        <dbReference type="ARBA" id="ARBA00004651"/>
    </source>
</evidence>
<reference evidence="10" key="1">
    <citation type="submission" date="2016-12" db="EMBL/GenBank/DDBJ databases">
        <authorList>
            <person name="Varghese N."/>
            <person name="Submissions S."/>
        </authorList>
    </citation>
    <scope>NUCLEOTIDE SEQUENCE [LARGE SCALE GENOMIC DNA]</scope>
    <source>
        <strain evidence="10">DSM 13020</strain>
    </source>
</reference>
<dbReference type="GO" id="GO:0022857">
    <property type="term" value="F:transmembrane transporter activity"/>
    <property type="evidence" value="ECO:0007669"/>
    <property type="project" value="InterPro"/>
</dbReference>
<keyword evidence="3" id="KW-1003">Cell membrane</keyword>
<keyword evidence="2" id="KW-0813">Transport</keyword>
<keyword evidence="5 7" id="KW-1133">Transmembrane helix</keyword>
<dbReference type="CDD" id="cd06173">
    <property type="entry name" value="MFS_MefA_like"/>
    <property type="match status" value="1"/>
</dbReference>
<sequence length="414" mass="45973">MDQERRYMNPYRALRNKYYRNFWVVQSISLIGTWIDTTLRGWVAVNMFAENKASGFIGLIAFLKGFPSVFFSPVAGVLIDWFGPKNILLYSQVIDAVNAFIMAYLVWKGLLSPYVLLALSLAMGITSKFYLPSRNTFISNIVPKELLPNALALHSMIFNVARMIGPTIAGFIVKSYGLQVGFIVNAISFVPLIVVLFFIPDNYSSSSNVSFKRFFLDLRDGIRYVIKNDVLSRTFIGLTMYSLFGMPFGMLMQAFVKSVVKYDILGYSLIMGMMGVGAFIGANVVASINSKRLITLREDFLLLIIGLSILAASFQPKLVPISAFIVGACQSSFFNITNSRTQLLSPSDMKGRTISLYSFINTGGSPTGTFVLGLLGNVLGVKNVYILSGIILLFFSFIRLINLVNSTKSRTTTF</sequence>
<organism evidence="9 10">
    <name type="scientific">Fervidobacterium gondwanense DSM 13020</name>
    <dbReference type="NCBI Taxonomy" id="1121883"/>
    <lineage>
        <taxon>Bacteria</taxon>
        <taxon>Thermotogati</taxon>
        <taxon>Thermotogota</taxon>
        <taxon>Thermotogae</taxon>
        <taxon>Thermotogales</taxon>
        <taxon>Fervidobacteriaceae</taxon>
        <taxon>Fervidobacterium</taxon>
    </lineage>
</organism>
<evidence type="ECO:0000256" key="6">
    <source>
        <dbReference type="ARBA" id="ARBA00023136"/>
    </source>
</evidence>
<evidence type="ECO:0000259" key="8">
    <source>
        <dbReference type="PROSITE" id="PS50850"/>
    </source>
</evidence>
<evidence type="ECO:0000313" key="10">
    <source>
        <dbReference type="Proteomes" id="UP000184207"/>
    </source>
</evidence>
<gene>
    <name evidence="9" type="ORF">SAMN02745226_01410</name>
</gene>
<feature type="transmembrane region" description="Helical" evidence="7">
    <location>
        <begin position="87"/>
        <end position="107"/>
    </location>
</feature>
<dbReference type="Proteomes" id="UP000184207">
    <property type="component" value="Unassembled WGS sequence"/>
</dbReference>
<feature type="transmembrane region" description="Helical" evidence="7">
    <location>
        <begin position="21"/>
        <end position="43"/>
    </location>
</feature>
<evidence type="ECO:0000256" key="5">
    <source>
        <dbReference type="ARBA" id="ARBA00022989"/>
    </source>
</evidence>
<feature type="transmembrane region" description="Helical" evidence="7">
    <location>
        <begin position="356"/>
        <end position="378"/>
    </location>
</feature>
<feature type="transmembrane region" description="Helical" evidence="7">
    <location>
        <begin position="230"/>
        <end position="252"/>
    </location>
</feature>
<dbReference type="PROSITE" id="PS50850">
    <property type="entry name" value="MFS"/>
    <property type="match status" value="1"/>
</dbReference>
<feature type="transmembrane region" description="Helical" evidence="7">
    <location>
        <begin position="178"/>
        <end position="199"/>
    </location>
</feature>
<feature type="domain" description="Major facilitator superfamily (MFS) profile" evidence="8">
    <location>
        <begin position="22"/>
        <end position="407"/>
    </location>
</feature>
<evidence type="ECO:0000313" key="9">
    <source>
        <dbReference type="EMBL" id="SHN64041.1"/>
    </source>
</evidence>
<dbReference type="PANTHER" id="PTHR23513">
    <property type="entry name" value="INTEGRAL MEMBRANE EFFLUX PROTEIN-RELATED"/>
    <property type="match status" value="1"/>
</dbReference>
<feature type="transmembrane region" description="Helical" evidence="7">
    <location>
        <begin position="318"/>
        <end position="336"/>
    </location>
</feature>
<dbReference type="Gene3D" id="1.20.1250.20">
    <property type="entry name" value="MFS general substrate transporter like domains"/>
    <property type="match status" value="1"/>
</dbReference>
<dbReference type="PANTHER" id="PTHR23513:SF11">
    <property type="entry name" value="STAPHYLOFERRIN A TRANSPORTER"/>
    <property type="match status" value="1"/>
</dbReference>
<protein>
    <submittedName>
        <fullName evidence="9">Predicted arabinose efflux permease, MFS family</fullName>
    </submittedName>
</protein>
<dbReference type="SUPFAM" id="SSF103473">
    <property type="entry name" value="MFS general substrate transporter"/>
    <property type="match status" value="1"/>
</dbReference>
<dbReference type="Pfam" id="PF05977">
    <property type="entry name" value="MFS_3"/>
    <property type="match status" value="1"/>
</dbReference>
<feature type="transmembrane region" description="Helical" evidence="7">
    <location>
        <begin position="151"/>
        <end position="172"/>
    </location>
</feature>
<evidence type="ECO:0000256" key="2">
    <source>
        <dbReference type="ARBA" id="ARBA00022448"/>
    </source>
</evidence>
<comment type="subcellular location">
    <subcellularLocation>
        <location evidence="1">Cell membrane</location>
        <topology evidence="1">Multi-pass membrane protein</topology>
    </subcellularLocation>
</comment>
<evidence type="ECO:0000256" key="4">
    <source>
        <dbReference type="ARBA" id="ARBA00022692"/>
    </source>
</evidence>
<feature type="transmembrane region" description="Helical" evidence="7">
    <location>
        <begin position="384"/>
        <end position="404"/>
    </location>
</feature>
<dbReference type="OrthoDB" id="9775268at2"/>
<dbReference type="GO" id="GO:0005886">
    <property type="term" value="C:plasma membrane"/>
    <property type="evidence" value="ECO:0007669"/>
    <property type="project" value="UniProtKB-SubCell"/>
</dbReference>
<keyword evidence="10" id="KW-1185">Reference proteome</keyword>
<feature type="transmembrane region" description="Helical" evidence="7">
    <location>
        <begin position="55"/>
        <end position="75"/>
    </location>
</feature>
<accession>A0A1M7T045</accession>
<evidence type="ECO:0000256" key="3">
    <source>
        <dbReference type="ARBA" id="ARBA00022475"/>
    </source>
</evidence>
<name>A0A1M7T045_FERGO</name>
<dbReference type="AlphaFoldDB" id="A0A1M7T045"/>
<proteinExistence type="predicted"/>
<dbReference type="InterPro" id="IPR036259">
    <property type="entry name" value="MFS_trans_sf"/>
</dbReference>
<feature type="transmembrane region" description="Helical" evidence="7">
    <location>
        <begin position="264"/>
        <end position="286"/>
    </location>
</feature>
<dbReference type="InterPro" id="IPR010290">
    <property type="entry name" value="TM_effector"/>
</dbReference>
<dbReference type="InterPro" id="IPR020846">
    <property type="entry name" value="MFS_dom"/>
</dbReference>
<evidence type="ECO:0000256" key="7">
    <source>
        <dbReference type="SAM" id="Phobius"/>
    </source>
</evidence>
<dbReference type="EMBL" id="FRDJ01000007">
    <property type="protein sequence ID" value="SHN64041.1"/>
    <property type="molecule type" value="Genomic_DNA"/>
</dbReference>
<feature type="transmembrane region" description="Helical" evidence="7">
    <location>
        <begin position="293"/>
        <end position="312"/>
    </location>
</feature>
<feature type="transmembrane region" description="Helical" evidence="7">
    <location>
        <begin position="113"/>
        <end position="131"/>
    </location>
</feature>
<dbReference type="STRING" id="1121883.SAMN02745226_01410"/>